<name>A0A5E7NKG2_PSEFL</name>
<feature type="compositionally biased region" description="Low complexity" evidence="1">
    <location>
        <begin position="48"/>
        <end position="58"/>
    </location>
</feature>
<gene>
    <name evidence="2" type="ORF">PS862_04671</name>
</gene>
<evidence type="ECO:0000313" key="2">
    <source>
        <dbReference type="EMBL" id="VVP36917.1"/>
    </source>
</evidence>
<organism evidence="2 3">
    <name type="scientific">Pseudomonas fluorescens</name>
    <dbReference type="NCBI Taxonomy" id="294"/>
    <lineage>
        <taxon>Bacteria</taxon>
        <taxon>Pseudomonadati</taxon>
        <taxon>Pseudomonadota</taxon>
        <taxon>Gammaproteobacteria</taxon>
        <taxon>Pseudomonadales</taxon>
        <taxon>Pseudomonadaceae</taxon>
        <taxon>Pseudomonas</taxon>
    </lineage>
</organism>
<dbReference type="InterPro" id="IPR011049">
    <property type="entry name" value="Serralysin-like_metalloprot_C"/>
</dbReference>
<feature type="region of interest" description="Disordered" evidence="1">
    <location>
        <begin position="28"/>
        <end position="65"/>
    </location>
</feature>
<evidence type="ECO:0008006" key="4">
    <source>
        <dbReference type="Google" id="ProtNLM"/>
    </source>
</evidence>
<sequence length="1171" mass="126930">MAQLIEPAMESATHRPLQVTAIGASANSHAPAAGKIDTLPSAPPLTPAPTEAPDTTHPSQVSPRSLKILDKQFGPLRFGNSNITRVELKALGAMVHGRAISTANANMQTPDQFFVDGLSFDSTKVEVRVKSVKTSDSGTVATLFYEIAMSRSVDAPPLFVGSDPLIPGSSLDRLDKLSKAAQKLDIHSVESVNQYPRWAKTKNYVLGGTGVGMQAFGIYSGFRGAMEALKVGDTGEAVFNGASIASEVGSLIVERGLTKGGVAMIESGAVVLKRFSATSVGSVFSRGAGLFASVITLPFDVISAVNAFNAAAASQGKVAQDHYVSGGVSVASASLSLVLGAAALAGYGSVAGPVGIAAAAILIVGAEIYRAARIVDDIDDYIELSAHERLRAGWFAFWGVKLDQHVMDRHKIAKTLSDYSLQLELSTKDLLEGAYKDQLEYIVNGSFDVTLRTIKIWHYQWDENAGEQPYELDNEPVIVGTDDVIDARDGIPPNLNGSVKGSPGENKGVFWRLGDGNDKVFGVKDKPNAFRYREGAKALTGGDKDDGFYFETTEAELNRPLRPARTSILDGGEGSDTLTFEGSLPATDTRHVGYDINLQTGKVALRHQDPAKDDIPVAQLKSIENISTLRSGLNRVTGSDMADQISANGNDQINAGPGGDTIAIRGPDCRVDGGPGTDRYFIADTTARVTIVEDGEQSSLVVFDWPMERIQHWQIIDTSLVIRSLRGKEGELPEHVLTIENVYEHVDGQRQVKNNRLLFKTRDSYQLTPLLPSHLTDSAAYDVECIVTGGQPAPAPHIANSGTVVIGELESTHNFVSRAGRRVDFIAYANTPETSAVFYLDYTNEEIFEIRVSYDMEANIGTSDYTYLTYSNFNIWVWLPSKIINFTGIIREIPQPKTAAHTSGSIRIAGVHSAHDIVLVMQDGKSYRLTPPHISYIEDAATPGHKSRMAWECLKPRHGHYRFISPIRIKPFLLATTPQQVKFPAPPHTGIYVLHGQASNYDVYPVSDTLLSLSTPGAIAQTSDASTWTLFSTEMKETVTRNEIRLTSENLQVGSAVVQLPSLDHPGPVESISVATSSGNIYTVELLFEVLQLYVMNAQGYASIDALLADIRAHQERNELAVTVVVKNIDFSSRTHGTVHYNSTNDYWGIDTDPEYRIQPEDLLIVPIEKA</sequence>
<dbReference type="OrthoDB" id="7029872at2"/>
<dbReference type="AlphaFoldDB" id="A0A5E7NKG2"/>
<dbReference type="EMBL" id="CABVII010000024">
    <property type="protein sequence ID" value="VVP36917.1"/>
    <property type="molecule type" value="Genomic_DNA"/>
</dbReference>
<evidence type="ECO:0000313" key="3">
    <source>
        <dbReference type="Proteomes" id="UP000385207"/>
    </source>
</evidence>
<reference evidence="2 3" key="1">
    <citation type="submission" date="2019-09" db="EMBL/GenBank/DDBJ databases">
        <authorList>
            <person name="Chandra G."/>
            <person name="Truman W A."/>
        </authorList>
    </citation>
    <scope>NUCLEOTIDE SEQUENCE [LARGE SCALE GENOMIC DNA]</scope>
    <source>
        <strain evidence="2">PS862</strain>
    </source>
</reference>
<accession>A0A5E7NKG2</accession>
<dbReference type="SUPFAM" id="SSF51120">
    <property type="entry name" value="beta-Roll"/>
    <property type="match status" value="1"/>
</dbReference>
<dbReference type="Proteomes" id="UP000385207">
    <property type="component" value="Unassembled WGS sequence"/>
</dbReference>
<dbReference type="Gene3D" id="2.150.10.10">
    <property type="entry name" value="Serralysin-like metalloprotease, C-terminal"/>
    <property type="match status" value="1"/>
</dbReference>
<protein>
    <recommendedName>
        <fullName evidence="4">Calcium-binding protein</fullName>
    </recommendedName>
</protein>
<evidence type="ECO:0000256" key="1">
    <source>
        <dbReference type="SAM" id="MobiDB-lite"/>
    </source>
</evidence>
<proteinExistence type="predicted"/>
<dbReference type="RefSeq" id="WP_150784873.1">
    <property type="nucleotide sequence ID" value="NZ_CABVII010000024.1"/>
</dbReference>